<dbReference type="CAZy" id="GT2">
    <property type="family name" value="Glycosyltransferase Family 2"/>
</dbReference>
<sequence>MTMLNFTPAKTEQNRQPSHTDEAVSEPTLTIAILTKNEAHRIASCLHSAAFADQIIVVDSGSTDSTREIALAEGAEVFNYPDWQGFAVQRNRLLQHARCDYIFFLDADERITPELQDELLAAVRSGKRAVWKVQWRMVAFQHELKYFRSDAKIERLFRRDMVREFTGVVHEQALLEIEPTPRVLLKGRLLHHSRETVRGSLEKLTQYSMLGAAKRAENGKRGGVLRGLLSGSSMFLRLYIGQRGILCGGPGFLYCFVVGLEGFFRYAALAYDHDSLRTDIPR</sequence>
<dbReference type="KEGG" id="har:HEAR0559"/>
<dbReference type="InterPro" id="IPR001173">
    <property type="entry name" value="Glyco_trans_2-like"/>
</dbReference>
<evidence type="ECO:0000259" key="3">
    <source>
        <dbReference type="Pfam" id="PF00535"/>
    </source>
</evidence>
<feature type="domain" description="Glycosyltransferase 2-like" evidence="3">
    <location>
        <begin position="30"/>
        <end position="158"/>
    </location>
</feature>
<organism evidence="4 5">
    <name type="scientific">Herminiimonas arsenicoxydans</name>
    <dbReference type="NCBI Taxonomy" id="204773"/>
    <lineage>
        <taxon>Bacteria</taxon>
        <taxon>Pseudomonadati</taxon>
        <taxon>Pseudomonadota</taxon>
        <taxon>Betaproteobacteria</taxon>
        <taxon>Burkholderiales</taxon>
        <taxon>Oxalobacteraceae</taxon>
        <taxon>Herminiimonas</taxon>
    </lineage>
</organism>
<dbReference type="GO" id="GO:0016740">
    <property type="term" value="F:transferase activity"/>
    <property type="evidence" value="ECO:0007669"/>
    <property type="project" value="UniProtKB-KW"/>
</dbReference>
<dbReference type="CDD" id="cd02511">
    <property type="entry name" value="Beta4Glucosyltransferase"/>
    <property type="match status" value="1"/>
</dbReference>
<reference evidence="4 5" key="1">
    <citation type="journal article" date="2007" name="PLoS Genet.">
        <title>A tale of two oxidation states: bacterial colonization of arsenic-rich environments.</title>
        <authorList>
            <person name="Muller D."/>
            <person name="Medigue C."/>
            <person name="Koechler S."/>
            <person name="Barbe V."/>
            <person name="Barakat M."/>
            <person name="Talla E."/>
            <person name="Bonnefoy V."/>
            <person name="Krin E."/>
            <person name="Arsene-Ploetze F."/>
            <person name="Carapito C."/>
            <person name="Chandler M."/>
            <person name="Cournoyer B."/>
            <person name="Cruveiller S."/>
            <person name="Dossat C."/>
            <person name="Duval S."/>
            <person name="Heymann M."/>
            <person name="Leize E."/>
            <person name="Lieutaud A."/>
            <person name="Lievremont D."/>
            <person name="Makita Y."/>
            <person name="Mangenot S."/>
            <person name="Nitschke W."/>
            <person name="Ortet P."/>
            <person name="Perdrial N."/>
            <person name="Schoepp B."/>
            <person name="Siguier N."/>
            <person name="Simeonova D.D."/>
            <person name="Rouy Z."/>
            <person name="Segurens B."/>
            <person name="Turlin E."/>
            <person name="Vallenet D."/>
            <person name="Van Dorsselaer A."/>
            <person name="Weiss S."/>
            <person name="Weissenbach J."/>
            <person name="Lett M.C."/>
            <person name="Danchin A."/>
            <person name="Bertin P.N."/>
        </authorList>
    </citation>
    <scope>NUCLEOTIDE SEQUENCE [LARGE SCALE GENOMIC DNA]</scope>
    <source>
        <strain evidence="5">ULPAs1</strain>
    </source>
</reference>
<comment type="similarity">
    <text evidence="1">Belongs to the glycosyltransferase 2 family. WaaE/KdtX subfamily.</text>
</comment>
<accession>A4G2M8</accession>
<dbReference type="Pfam" id="PF00535">
    <property type="entry name" value="Glycos_transf_2"/>
    <property type="match status" value="1"/>
</dbReference>
<dbReference type="EMBL" id="CU207211">
    <property type="protein sequence ID" value="CAL60765.1"/>
    <property type="molecule type" value="Genomic_DNA"/>
</dbReference>
<dbReference type="SUPFAM" id="SSF53448">
    <property type="entry name" value="Nucleotide-diphospho-sugar transferases"/>
    <property type="match status" value="1"/>
</dbReference>
<evidence type="ECO:0000313" key="4">
    <source>
        <dbReference type="EMBL" id="CAL60765.1"/>
    </source>
</evidence>
<evidence type="ECO:0000256" key="1">
    <source>
        <dbReference type="ARBA" id="ARBA00038494"/>
    </source>
</evidence>
<dbReference type="HOGENOM" id="CLU_065962_1_0_4"/>
<dbReference type="STRING" id="204773.HEAR0559"/>
<dbReference type="PANTHER" id="PTHR43630">
    <property type="entry name" value="POLY-BETA-1,6-N-ACETYL-D-GLUCOSAMINE SYNTHASE"/>
    <property type="match status" value="1"/>
</dbReference>
<keyword evidence="4" id="KW-0808">Transferase</keyword>
<dbReference type="eggNOG" id="COG0463">
    <property type="taxonomic scope" value="Bacteria"/>
</dbReference>
<proteinExistence type="inferred from homology"/>
<feature type="region of interest" description="Disordered" evidence="2">
    <location>
        <begin position="1"/>
        <end position="24"/>
    </location>
</feature>
<feature type="compositionally biased region" description="Polar residues" evidence="2">
    <location>
        <begin position="1"/>
        <end position="17"/>
    </location>
</feature>
<dbReference type="OrthoDB" id="8564828at2"/>
<dbReference type="InterPro" id="IPR029044">
    <property type="entry name" value="Nucleotide-diphossugar_trans"/>
</dbReference>
<keyword evidence="5" id="KW-1185">Reference proteome</keyword>
<evidence type="ECO:0000313" key="5">
    <source>
        <dbReference type="Proteomes" id="UP000006697"/>
    </source>
</evidence>
<protein>
    <submittedName>
        <fullName evidence="4">Glycosyl transferase, family 2</fullName>
    </submittedName>
</protein>
<dbReference type="Gene3D" id="3.90.550.10">
    <property type="entry name" value="Spore Coat Polysaccharide Biosynthesis Protein SpsA, Chain A"/>
    <property type="match status" value="1"/>
</dbReference>
<dbReference type="PANTHER" id="PTHR43630:SF2">
    <property type="entry name" value="GLYCOSYLTRANSFERASE"/>
    <property type="match status" value="1"/>
</dbReference>
<dbReference type="AlphaFoldDB" id="A4G2M8"/>
<gene>
    <name evidence="4" type="ordered locus">HEAR0559</name>
</gene>
<evidence type="ECO:0000256" key="2">
    <source>
        <dbReference type="SAM" id="MobiDB-lite"/>
    </source>
</evidence>
<name>A4G2M8_HERAR</name>
<dbReference type="Proteomes" id="UP000006697">
    <property type="component" value="Chromosome"/>
</dbReference>